<evidence type="ECO:0000256" key="8">
    <source>
        <dbReference type="ARBA" id="ARBA00023170"/>
    </source>
</evidence>
<feature type="transmembrane region" description="Helical" evidence="11">
    <location>
        <begin position="338"/>
        <end position="363"/>
    </location>
</feature>
<keyword evidence="8" id="KW-0675">Receptor</keyword>
<evidence type="ECO:0000256" key="9">
    <source>
        <dbReference type="ARBA" id="ARBA00023180"/>
    </source>
</evidence>
<dbReference type="Pfam" id="PF00003">
    <property type="entry name" value="7tm_3"/>
    <property type="match status" value="1"/>
</dbReference>
<evidence type="ECO:0000256" key="1">
    <source>
        <dbReference type="ARBA" id="ARBA00004651"/>
    </source>
</evidence>
<dbReference type="InterPro" id="IPR038550">
    <property type="entry name" value="GPCR_3_9-Cys_sf"/>
</dbReference>
<dbReference type="PANTHER" id="PTHR24061:SF506">
    <property type="entry name" value="G-PROTEIN COUPLED RECEPTOR FAMILY C GROUP 6 MEMBER A-LIKE PRECURSOR"/>
    <property type="match status" value="1"/>
</dbReference>
<reference evidence="13" key="1">
    <citation type="journal article" date="2023" name="Science">
        <title>Genome structures resolve the early diversification of teleost fishes.</title>
        <authorList>
            <person name="Parey E."/>
            <person name="Louis A."/>
            <person name="Montfort J."/>
            <person name="Bouchez O."/>
            <person name="Roques C."/>
            <person name="Iampietro C."/>
            <person name="Lluch J."/>
            <person name="Castinel A."/>
            <person name="Donnadieu C."/>
            <person name="Desvignes T."/>
            <person name="Floi Bucao C."/>
            <person name="Jouanno E."/>
            <person name="Wen M."/>
            <person name="Mejri S."/>
            <person name="Dirks R."/>
            <person name="Jansen H."/>
            <person name="Henkel C."/>
            <person name="Chen W.J."/>
            <person name="Zahm M."/>
            <person name="Cabau C."/>
            <person name="Klopp C."/>
            <person name="Thompson A.W."/>
            <person name="Robinson-Rechavi M."/>
            <person name="Braasch I."/>
            <person name="Lecointre G."/>
            <person name="Bobe J."/>
            <person name="Postlethwait J.H."/>
            <person name="Berthelot C."/>
            <person name="Roest Crollius H."/>
            <person name="Guiguen Y."/>
        </authorList>
    </citation>
    <scope>NUCLEOTIDE SEQUENCE</scope>
    <source>
        <strain evidence="13">NC1722</strain>
    </source>
</reference>
<feature type="domain" description="G-protein coupled receptors family 3 profile" evidence="12">
    <location>
        <begin position="268"/>
        <end position="529"/>
    </location>
</feature>
<evidence type="ECO:0000313" key="13">
    <source>
        <dbReference type="EMBL" id="KAJ8377749.1"/>
    </source>
</evidence>
<evidence type="ECO:0000256" key="5">
    <source>
        <dbReference type="ARBA" id="ARBA00022989"/>
    </source>
</evidence>
<organism evidence="13 14">
    <name type="scientific">Aldrovandia affinis</name>
    <dbReference type="NCBI Taxonomy" id="143900"/>
    <lineage>
        <taxon>Eukaryota</taxon>
        <taxon>Metazoa</taxon>
        <taxon>Chordata</taxon>
        <taxon>Craniata</taxon>
        <taxon>Vertebrata</taxon>
        <taxon>Euteleostomi</taxon>
        <taxon>Actinopterygii</taxon>
        <taxon>Neopterygii</taxon>
        <taxon>Teleostei</taxon>
        <taxon>Notacanthiformes</taxon>
        <taxon>Halosauridae</taxon>
        <taxon>Aldrovandia</taxon>
    </lineage>
</organism>
<evidence type="ECO:0000259" key="12">
    <source>
        <dbReference type="PROSITE" id="PS50259"/>
    </source>
</evidence>
<sequence length="616" mass="69667">MIRTNTSRTWIASDAWSISRPLASMEGINEVGDIFGFTFITGENPGFEDYLQKLRPGTGAVNHFIQEYKQLRFSCTPELLQHRECLDNKPAELCPIPDSLMFKSPEACSLPDPQLADDDFLLLEELKKVNFNVDNGTNEFYFDDSGNFVTGYDLIMWVKARDQREFITVGRYSLKEGEVELSEDRLQWINSNGTVPQSRCSERCAAGTVKKVSNISCCYNCTECEEGAYTDDWNQHDCKKCPNGTWSLRGWNHCEERTKTFQRWKEPYAIALVTAAGLGILLLLSILILFLVHRKTPMVKIAGGKLCYVMIVGLSVSFGSVVLFVGKPNDHLCQARQVMYGLGFTLCVSCILVRAFRTFLAFLFDLNRQHELKKLYKPLAIVLLVTAVQGLICTFWLIFDSPKVNYFDQGMEKWLQCTEGTSIGFSIMLSYISLLAFVCFLLAFKGRKVPQDFNETGNIIFGMLIYLFVWVCFIPLYINRNKLNERSIVQASTILASNYGIIFCHFLPKCYIVLCRKKENVREEIERKLRIFSITSAGVLDITSMDSGVIRVLGENSVEAGSVFQEETVLLETSVVSSGLGQSICSVANLSNFSEGEATSPRLRERRKGRMRSSSF</sequence>
<dbReference type="PRINTS" id="PR00248">
    <property type="entry name" value="GPCRMGR"/>
</dbReference>
<evidence type="ECO:0000313" key="14">
    <source>
        <dbReference type="Proteomes" id="UP001221898"/>
    </source>
</evidence>
<evidence type="ECO:0000256" key="7">
    <source>
        <dbReference type="ARBA" id="ARBA00023136"/>
    </source>
</evidence>
<dbReference type="Gene3D" id="3.40.50.2300">
    <property type="match status" value="1"/>
</dbReference>
<accession>A0AAD7W2G2</accession>
<protein>
    <recommendedName>
        <fullName evidence="12">G-protein coupled receptors family 3 profile domain-containing protein</fullName>
    </recommendedName>
</protein>
<name>A0AAD7W2G2_9TELE</name>
<dbReference type="InterPro" id="IPR011500">
    <property type="entry name" value="GPCR_3_9-Cys_dom"/>
</dbReference>
<proteinExistence type="predicted"/>
<dbReference type="Proteomes" id="UP001221898">
    <property type="component" value="Unassembled WGS sequence"/>
</dbReference>
<feature type="transmembrane region" description="Helical" evidence="11">
    <location>
        <begin position="268"/>
        <end position="293"/>
    </location>
</feature>
<feature type="transmembrane region" description="Helical" evidence="11">
    <location>
        <begin position="423"/>
        <end position="444"/>
    </location>
</feature>
<evidence type="ECO:0000256" key="6">
    <source>
        <dbReference type="ARBA" id="ARBA00023040"/>
    </source>
</evidence>
<comment type="caution">
    <text evidence="13">The sequence shown here is derived from an EMBL/GenBank/DDBJ whole genome shotgun (WGS) entry which is preliminary data.</text>
</comment>
<keyword evidence="7 11" id="KW-0472">Membrane</keyword>
<keyword evidence="5 11" id="KW-1133">Transmembrane helix</keyword>
<feature type="transmembrane region" description="Helical" evidence="11">
    <location>
        <begin position="488"/>
        <end position="508"/>
    </location>
</feature>
<dbReference type="Gene3D" id="2.10.50.30">
    <property type="entry name" value="GPCR, family 3, nine cysteines domain"/>
    <property type="match status" value="1"/>
</dbReference>
<evidence type="ECO:0000256" key="4">
    <source>
        <dbReference type="ARBA" id="ARBA00022729"/>
    </source>
</evidence>
<evidence type="ECO:0000256" key="3">
    <source>
        <dbReference type="ARBA" id="ARBA00022692"/>
    </source>
</evidence>
<keyword evidence="3 11" id="KW-0812">Transmembrane</keyword>
<dbReference type="GO" id="GO:0004930">
    <property type="term" value="F:G protein-coupled receptor activity"/>
    <property type="evidence" value="ECO:0007669"/>
    <property type="project" value="UniProtKB-KW"/>
</dbReference>
<dbReference type="Pfam" id="PF07562">
    <property type="entry name" value="NCD3G"/>
    <property type="match status" value="1"/>
</dbReference>
<keyword evidence="9" id="KW-0325">Glycoprotein</keyword>
<evidence type="ECO:0000256" key="11">
    <source>
        <dbReference type="SAM" id="Phobius"/>
    </source>
</evidence>
<dbReference type="InterPro" id="IPR000068">
    <property type="entry name" value="GPCR_3_Ca_sens_rcpt-rel"/>
</dbReference>
<feature type="transmembrane region" description="Helical" evidence="11">
    <location>
        <begin position="305"/>
        <end position="326"/>
    </location>
</feature>
<dbReference type="FunFam" id="2.10.50.30:FF:000004">
    <property type="entry name" value="Taste receptor type 1 member 3-like protein"/>
    <property type="match status" value="1"/>
</dbReference>
<evidence type="ECO:0000256" key="10">
    <source>
        <dbReference type="ARBA" id="ARBA00023224"/>
    </source>
</evidence>
<dbReference type="EMBL" id="JAINUG010000341">
    <property type="protein sequence ID" value="KAJ8377749.1"/>
    <property type="molecule type" value="Genomic_DNA"/>
</dbReference>
<keyword evidence="14" id="KW-1185">Reference proteome</keyword>
<dbReference type="AlphaFoldDB" id="A0AAD7W2G2"/>
<keyword evidence="2" id="KW-1003">Cell membrane</keyword>
<feature type="transmembrane region" description="Helical" evidence="11">
    <location>
        <begin position="375"/>
        <end position="399"/>
    </location>
</feature>
<comment type="subcellular location">
    <subcellularLocation>
        <location evidence="1">Cell membrane</location>
        <topology evidence="1">Multi-pass membrane protein</topology>
    </subcellularLocation>
</comment>
<dbReference type="InterPro" id="IPR000337">
    <property type="entry name" value="GPCR_3"/>
</dbReference>
<dbReference type="SUPFAM" id="SSF53822">
    <property type="entry name" value="Periplasmic binding protein-like I"/>
    <property type="match status" value="1"/>
</dbReference>
<feature type="transmembrane region" description="Helical" evidence="11">
    <location>
        <begin position="456"/>
        <end position="476"/>
    </location>
</feature>
<dbReference type="InterPro" id="IPR017978">
    <property type="entry name" value="GPCR_3_C"/>
</dbReference>
<gene>
    <name evidence="13" type="ORF">AAFF_G00254220</name>
</gene>
<dbReference type="PROSITE" id="PS50259">
    <property type="entry name" value="G_PROTEIN_RECEP_F3_4"/>
    <property type="match status" value="1"/>
</dbReference>
<dbReference type="InterPro" id="IPR028082">
    <property type="entry name" value="Peripla_BP_I"/>
</dbReference>
<evidence type="ECO:0000256" key="2">
    <source>
        <dbReference type="ARBA" id="ARBA00022475"/>
    </source>
</evidence>
<keyword evidence="10" id="KW-0807">Transducer</keyword>
<keyword evidence="6" id="KW-0297">G-protein coupled receptor</keyword>
<dbReference type="PANTHER" id="PTHR24061">
    <property type="entry name" value="CALCIUM-SENSING RECEPTOR-RELATED"/>
    <property type="match status" value="1"/>
</dbReference>
<keyword evidence="4" id="KW-0732">Signal</keyword>
<dbReference type="GO" id="GO:0005886">
    <property type="term" value="C:plasma membrane"/>
    <property type="evidence" value="ECO:0007669"/>
    <property type="project" value="UniProtKB-SubCell"/>
</dbReference>